<protein>
    <submittedName>
        <fullName evidence="1">Helix-turn-helix domain-containing protein</fullName>
    </submittedName>
</protein>
<gene>
    <name evidence="1" type="ORF">K4L44_11860</name>
</gene>
<reference evidence="1" key="1">
    <citation type="submission" date="2021-08" db="EMBL/GenBank/DDBJ databases">
        <title>Novel anaerobic bacterium isolated from sea squirt in East Sea, Republic of Korea.</title>
        <authorList>
            <person name="Nguyen T.H."/>
            <person name="Li Z."/>
            <person name="Lee Y.-J."/>
            <person name="Ko J."/>
            <person name="Kim S.-G."/>
        </authorList>
    </citation>
    <scope>NUCLEOTIDE SEQUENCE</scope>
    <source>
        <strain evidence="1">KCTC 25031</strain>
    </source>
</reference>
<dbReference type="EMBL" id="CP081303">
    <property type="protein sequence ID" value="QZE13280.1"/>
    <property type="molecule type" value="Genomic_DNA"/>
</dbReference>
<keyword evidence="2" id="KW-1185">Reference proteome</keyword>
<evidence type="ECO:0000313" key="1">
    <source>
        <dbReference type="EMBL" id="QZE13280.1"/>
    </source>
</evidence>
<name>A0AC61NMG8_9BACT</name>
<organism evidence="1 2">
    <name type="scientific">Halosquirtibacter laminarini</name>
    <dbReference type="NCBI Taxonomy" id="3374600"/>
    <lineage>
        <taxon>Bacteria</taxon>
        <taxon>Pseudomonadati</taxon>
        <taxon>Bacteroidota</taxon>
        <taxon>Bacteroidia</taxon>
        <taxon>Marinilabiliales</taxon>
        <taxon>Prolixibacteraceae</taxon>
        <taxon>Halosquirtibacter</taxon>
    </lineage>
</organism>
<proteinExistence type="predicted"/>
<evidence type="ECO:0000313" key="2">
    <source>
        <dbReference type="Proteomes" id="UP000826212"/>
    </source>
</evidence>
<dbReference type="Proteomes" id="UP000826212">
    <property type="component" value="Chromosome"/>
</dbReference>
<accession>A0AC61NMG8</accession>
<sequence length="151" mass="17632">MLFLRDMRYVKLTQDVVLKLTALYEHSDNKVERMRLHCLLLSNSHYSMVDISRIMGISVITVSRLFDKWLEYNFDALRIKQGRGAKCKLAGFDDIIKDLVKINNRNLSSILHHLKEHYNLTISKETLIRFLKRSGMYGSESGDHSRQNGMI</sequence>